<feature type="compositionally biased region" description="Low complexity" evidence="24">
    <location>
        <begin position="409"/>
        <end position="420"/>
    </location>
</feature>
<evidence type="ECO:0000256" key="21">
    <source>
        <dbReference type="ARBA" id="ARBA00078590"/>
    </source>
</evidence>
<dbReference type="SMART" id="SM00332">
    <property type="entry name" value="PP2Cc"/>
    <property type="match status" value="1"/>
</dbReference>
<dbReference type="AlphaFoldDB" id="A0A6F9DPX4"/>
<dbReference type="EC" id="3.1.3.16" evidence="5"/>
<dbReference type="EMBL" id="LR789218">
    <property type="protein sequence ID" value="CAB3265080.1"/>
    <property type="molecule type" value="mRNA"/>
</dbReference>
<dbReference type="SUPFAM" id="SSF81606">
    <property type="entry name" value="PP2C-like"/>
    <property type="match status" value="1"/>
</dbReference>
<sequence>MAMSSDQWVEKYKDFLQSYCTSHPSPVANDDPLPFRLLFRAFTASDLEGESLDLCLQYLKTVSCPDLLNLAIAQHTTSRVLASDLAFCIKEQQDSEADENHYDGSGVAHHVLATLHNVCLEWNTQLPEHLQCLTPSPQFSDCGIRNTRRKMEDRHNVFNNLNILTGLTSLPTIQFYAVFDGHGGLDAAVYAAKQLHLNLIKLENFQENLTESLKSSIRKTDDDFCSKAKNERLRSGTTAIVAAIYEQVLHLAWVGDSQAVLVRNGIPMDITVPHKPEREDEKLRIEEMGGCVVWFGAWRVNGSLAVSRAIGDADHKPYVSGEADTTTISLDGSEDFLCLACDGFWDVFTGADLVDLVREYLKEPTNERSKLATTLCAKAKSKGSTDNISVVVVFMREEINLPEPPSPKVVENSVEVGEGESQTKTENQSNGNDEKPTNNSPTNNNSNTNNNNSQPGDDRVDGIALVKGHHVEPTQKARVPHKLLVNFVKKLNQKEVEKDLAIVTESSPHSKLPHTLAKPRWPSPNISPNMQRRGTLDSVLSLSTMQSSITELPLVQTKKNRSTSELPQIEVVDPFKTQPSRHSVVNGNPTSPRREKPLGHRAVRKRGVPRVPYAPSLVSCQTTVESSVSPRPLRRSGGYSQSIPGDLHHQTNTMISDRDLAITNSLSIKLKPLKRHGQTTKSTRQRSIVRLVNRGRQRSRSAF</sequence>
<dbReference type="CDD" id="cd00143">
    <property type="entry name" value="PP2Cc"/>
    <property type="match status" value="1"/>
</dbReference>
<gene>
    <name evidence="26" type="primary">Ppm1f</name>
</gene>
<evidence type="ECO:0000256" key="18">
    <source>
        <dbReference type="ARBA" id="ARBA00070214"/>
    </source>
</evidence>
<dbReference type="InterPro" id="IPR036457">
    <property type="entry name" value="PPM-type-like_dom_sf"/>
</dbReference>
<dbReference type="GO" id="GO:0046872">
    <property type="term" value="F:metal ion binding"/>
    <property type="evidence" value="ECO:0007669"/>
    <property type="project" value="UniProtKB-KW"/>
</dbReference>
<dbReference type="GO" id="GO:0004722">
    <property type="term" value="F:protein serine/threonine phosphatase activity"/>
    <property type="evidence" value="ECO:0007669"/>
    <property type="project" value="UniProtKB-EC"/>
</dbReference>
<dbReference type="PANTHER" id="PTHR47992">
    <property type="entry name" value="PROTEIN PHOSPHATASE"/>
    <property type="match status" value="1"/>
</dbReference>
<organism evidence="26">
    <name type="scientific">Phallusia mammillata</name>
    <dbReference type="NCBI Taxonomy" id="59560"/>
    <lineage>
        <taxon>Eukaryota</taxon>
        <taxon>Metazoa</taxon>
        <taxon>Chordata</taxon>
        <taxon>Tunicata</taxon>
        <taxon>Ascidiacea</taxon>
        <taxon>Phlebobranchia</taxon>
        <taxon>Ascidiidae</taxon>
        <taxon>Phallusia</taxon>
    </lineage>
</organism>
<evidence type="ECO:0000256" key="6">
    <source>
        <dbReference type="ARBA" id="ARBA00022490"/>
    </source>
</evidence>
<evidence type="ECO:0000256" key="14">
    <source>
        <dbReference type="ARBA" id="ARBA00023242"/>
    </source>
</evidence>
<feature type="compositionally biased region" description="Polar residues" evidence="24">
    <location>
        <begin position="577"/>
        <end position="591"/>
    </location>
</feature>
<keyword evidence="10 23" id="KW-0378">Hydrolase</keyword>
<accession>A0A6F9DPX4</accession>
<evidence type="ECO:0000256" key="1">
    <source>
        <dbReference type="ARBA" id="ARBA00001936"/>
    </source>
</evidence>
<dbReference type="InterPro" id="IPR015655">
    <property type="entry name" value="PP2C"/>
</dbReference>
<feature type="compositionally biased region" description="Low complexity" evidence="24">
    <location>
        <begin position="437"/>
        <end position="453"/>
    </location>
</feature>
<name>A0A6F9DPX4_9ASCI</name>
<dbReference type="GO" id="GO:0005634">
    <property type="term" value="C:nucleus"/>
    <property type="evidence" value="ECO:0007669"/>
    <property type="project" value="UniProtKB-SubCell"/>
</dbReference>
<dbReference type="InterPro" id="IPR000222">
    <property type="entry name" value="PP2C_BS"/>
</dbReference>
<keyword evidence="11" id="KW-0460">Magnesium</keyword>
<dbReference type="PROSITE" id="PS51746">
    <property type="entry name" value="PPM_2"/>
    <property type="match status" value="1"/>
</dbReference>
<evidence type="ECO:0000256" key="2">
    <source>
        <dbReference type="ARBA" id="ARBA00001946"/>
    </source>
</evidence>
<evidence type="ECO:0000256" key="3">
    <source>
        <dbReference type="ARBA" id="ARBA00004123"/>
    </source>
</evidence>
<evidence type="ECO:0000256" key="19">
    <source>
        <dbReference type="ARBA" id="ARBA00075580"/>
    </source>
</evidence>
<keyword evidence="7" id="KW-0597">Phosphoprotein</keyword>
<evidence type="ECO:0000256" key="22">
    <source>
        <dbReference type="ARBA" id="ARBA00079435"/>
    </source>
</evidence>
<keyword evidence="12 23" id="KW-0904">Protein phosphatase</keyword>
<keyword evidence="14" id="KW-0539">Nucleus</keyword>
<dbReference type="Gene3D" id="3.60.40.10">
    <property type="entry name" value="PPM-type phosphatase domain"/>
    <property type="match status" value="1"/>
</dbReference>
<keyword evidence="8" id="KW-0479">Metal-binding</keyword>
<dbReference type="Pfam" id="PF00481">
    <property type="entry name" value="PP2C"/>
    <property type="match status" value="1"/>
</dbReference>
<evidence type="ECO:0000313" key="26">
    <source>
        <dbReference type="EMBL" id="CAB3265080.1"/>
    </source>
</evidence>
<dbReference type="GO" id="GO:0005737">
    <property type="term" value="C:cytoplasm"/>
    <property type="evidence" value="ECO:0007669"/>
    <property type="project" value="UniProtKB-SubCell"/>
</dbReference>
<comment type="subcellular location">
    <subcellularLocation>
        <location evidence="4">Cytoplasm</location>
    </subcellularLocation>
    <subcellularLocation>
        <location evidence="3">Nucleus</location>
    </subcellularLocation>
</comment>
<protein>
    <recommendedName>
        <fullName evidence="18">Protein phosphatase 1E</fullName>
        <ecNumber evidence="5">3.1.3.16</ecNumber>
    </recommendedName>
    <alternativeName>
        <fullName evidence="21">Ca(2+)/calmodulin-dependent protein kinase phosphatase N</fullName>
    </alternativeName>
    <alternativeName>
        <fullName evidence="19">CaMKP-nucleus</fullName>
    </alternativeName>
    <alternativeName>
        <fullName evidence="20">Partner of PIX 1</fullName>
    </alternativeName>
    <alternativeName>
        <fullName evidence="22">Partner of PIX-alpha</fullName>
    </alternativeName>
</protein>
<comment type="similarity">
    <text evidence="23">Belongs to the PP2C family.</text>
</comment>
<reference evidence="26" key="1">
    <citation type="submission" date="2020-04" db="EMBL/GenBank/DDBJ databases">
        <authorList>
            <person name="Neveu A P."/>
        </authorList>
    </citation>
    <scope>NUCLEOTIDE SEQUENCE</scope>
    <source>
        <tissue evidence="26">Whole embryo</tissue>
    </source>
</reference>
<dbReference type="SMART" id="SM00331">
    <property type="entry name" value="PP2C_SIG"/>
    <property type="match status" value="1"/>
</dbReference>
<comment type="cofactor">
    <cofactor evidence="1">
        <name>Mn(2+)</name>
        <dbReference type="ChEBI" id="CHEBI:29035"/>
    </cofactor>
</comment>
<evidence type="ECO:0000256" key="15">
    <source>
        <dbReference type="ARBA" id="ARBA00047761"/>
    </source>
</evidence>
<evidence type="ECO:0000256" key="4">
    <source>
        <dbReference type="ARBA" id="ARBA00004496"/>
    </source>
</evidence>
<dbReference type="FunFam" id="3.60.40.10:FF:000021">
    <property type="entry name" value="Protein phosphatase, Mg2+/Mn2+-dependent, 1E"/>
    <property type="match status" value="1"/>
</dbReference>
<keyword evidence="13" id="KW-0464">Manganese</keyword>
<dbReference type="PROSITE" id="PS01032">
    <property type="entry name" value="PPM_1"/>
    <property type="match status" value="1"/>
</dbReference>
<evidence type="ECO:0000256" key="7">
    <source>
        <dbReference type="ARBA" id="ARBA00022553"/>
    </source>
</evidence>
<evidence type="ECO:0000256" key="8">
    <source>
        <dbReference type="ARBA" id="ARBA00022723"/>
    </source>
</evidence>
<comment type="subunit">
    <text evidence="17">Heterotrimer. Interacts with PAX1 and ARHGEF6 (or ARHGEF7).</text>
</comment>
<evidence type="ECO:0000256" key="9">
    <source>
        <dbReference type="ARBA" id="ARBA00022737"/>
    </source>
</evidence>
<evidence type="ECO:0000256" key="24">
    <source>
        <dbReference type="SAM" id="MobiDB-lite"/>
    </source>
</evidence>
<dbReference type="InterPro" id="IPR001932">
    <property type="entry name" value="PPM-type_phosphatase-like_dom"/>
</dbReference>
<feature type="region of interest" description="Disordered" evidence="24">
    <location>
        <begin position="622"/>
        <end position="652"/>
    </location>
</feature>
<evidence type="ECO:0000256" key="23">
    <source>
        <dbReference type="RuleBase" id="RU003465"/>
    </source>
</evidence>
<proteinExistence type="evidence at transcript level"/>
<evidence type="ECO:0000256" key="20">
    <source>
        <dbReference type="ARBA" id="ARBA00075701"/>
    </source>
</evidence>
<evidence type="ECO:0000256" key="5">
    <source>
        <dbReference type="ARBA" id="ARBA00013081"/>
    </source>
</evidence>
<evidence type="ECO:0000256" key="12">
    <source>
        <dbReference type="ARBA" id="ARBA00022912"/>
    </source>
</evidence>
<feature type="domain" description="PPM-type phosphatase" evidence="25">
    <location>
        <begin position="138"/>
        <end position="395"/>
    </location>
</feature>
<keyword evidence="9" id="KW-0677">Repeat</keyword>
<comment type="catalytic activity">
    <reaction evidence="15">
        <text>O-phospho-L-seryl-[protein] + H2O = L-seryl-[protein] + phosphate</text>
        <dbReference type="Rhea" id="RHEA:20629"/>
        <dbReference type="Rhea" id="RHEA-COMP:9863"/>
        <dbReference type="Rhea" id="RHEA-COMP:11604"/>
        <dbReference type="ChEBI" id="CHEBI:15377"/>
        <dbReference type="ChEBI" id="CHEBI:29999"/>
        <dbReference type="ChEBI" id="CHEBI:43474"/>
        <dbReference type="ChEBI" id="CHEBI:83421"/>
        <dbReference type="EC" id="3.1.3.16"/>
    </reaction>
</comment>
<feature type="region of interest" description="Disordered" evidence="24">
    <location>
        <begin position="575"/>
        <end position="600"/>
    </location>
</feature>
<evidence type="ECO:0000256" key="16">
    <source>
        <dbReference type="ARBA" id="ARBA00048336"/>
    </source>
</evidence>
<keyword evidence="6" id="KW-0963">Cytoplasm</keyword>
<evidence type="ECO:0000256" key="13">
    <source>
        <dbReference type="ARBA" id="ARBA00023211"/>
    </source>
</evidence>
<evidence type="ECO:0000256" key="11">
    <source>
        <dbReference type="ARBA" id="ARBA00022842"/>
    </source>
</evidence>
<comment type="catalytic activity">
    <reaction evidence="16">
        <text>O-phospho-L-threonyl-[protein] + H2O = L-threonyl-[protein] + phosphate</text>
        <dbReference type="Rhea" id="RHEA:47004"/>
        <dbReference type="Rhea" id="RHEA-COMP:11060"/>
        <dbReference type="Rhea" id="RHEA-COMP:11605"/>
        <dbReference type="ChEBI" id="CHEBI:15377"/>
        <dbReference type="ChEBI" id="CHEBI:30013"/>
        <dbReference type="ChEBI" id="CHEBI:43474"/>
        <dbReference type="ChEBI" id="CHEBI:61977"/>
        <dbReference type="EC" id="3.1.3.16"/>
    </reaction>
</comment>
<feature type="compositionally biased region" description="Polar residues" evidence="24">
    <location>
        <begin position="422"/>
        <end position="431"/>
    </location>
</feature>
<evidence type="ECO:0000256" key="10">
    <source>
        <dbReference type="ARBA" id="ARBA00022801"/>
    </source>
</evidence>
<evidence type="ECO:0000256" key="17">
    <source>
        <dbReference type="ARBA" id="ARBA00063519"/>
    </source>
</evidence>
<comment type="cofactor">
    <cofactor evidence="2">
        <name>Mg(2+)</name>
        <dbReference type="ChEBI" id="CHEBI:18420"/>
    </cofactor>
</comment>
<evidence type="ECO:0000259" key="25">
    <source>
        <dbReference type="PROSITE" id="PS51746"/>
    </source>
</evidence>
<feature type="region of interest" description="Disordered" evidence="24">
    <location>
        <begin position="401"/>
        <end position="461"/>
    </location>
</feature>
<feature type="region of interest" description="Disordered" evidence="24">
    <location>
        <begin position="510"/>
        <end position="530"/>
    </location>
</feature>